<organism evidence="5 6">
    <name type="scientific">Candidatus Sungiibacteriota bacterium</name>
    <dbReference type="NCBI Taxonomy" id="2750080"/>
    <lineage>
        <taxon>Bacteria</taxon>
        <taxon>Candidatus Sungiibacteriota</taxon>
    </lineage>
</organism>
<gene>
    <name evidence="5" type="ORF">HYV66_02480</name>
</gene>
<comment type="caution">
    <text evidence="5">The sequence shown here is derived from an EMBL/GenBank/DDBJ whole genome shotgun (WGS) entry which is preliminary data.</text>
</comment>
<dbReference type="SUPFAM" id="SSF52540">
    <property type="entry name" value="P-loop containing nucleoside triphosphate hydrolases"/>
    <property type="match status" value="1"/>
</dbReference>
<dbReference type="GO" id="GO:0005886">
    <property type="term" value="C:plasma membrane"/>
    <property type="evidence" value="ECO:0007669"/>
    <property type="project" value="TreeGrafter"/>
</dbReference>
<dbReference type="GO" id="GO:0017038">
    <property type="term" value="P:protein import"/>
    <property type="evidence" value="ECO:0007669"/>
    <property type="project" value="InterPro"/>
</dbReference>
<keyword evidence="3" id="KW-0811">Translocation</keyword>
<dbReference type="AlphaFoldDB" id="A0A931YDV1"/>
<evidence type="ECO:0000313" key="6">
    <source>
        <dbReference type="Proteomes" id="UP000709672"/>
    </source>
</evidence>
<dbReference type="GO" id="GO:0043952">
    <property type="term" value="P:protein transport by the Sec complex"/>
    <property type="evidence" value="ECO:0007669"/>
    <property type="project" value="TreeGrafter"/>
</dbReference>
<dbReference type="Pfam" id="PF07517">
    <property type="entry name" value="SecA_DEAD"/>
    <property type="match status" value="1"/>
</dbReference>
<evidence type="ECO:0000256" key="1">
    <source>
        <dbReference type="ARBA" id="ARBA00022475"/>
    </source>
</evidence>
<evidence type="ECO:0000256" key="3">
    <source>
        <dbReference type="ARBA" id="ARBA00023010"/>
    </source>
</evidence>
<dbReference type="GO" id="GO:0031522">
    <property type="term" value="C:cell envelope Sec protein transport complex"/>
    <property type="evidence" value="ECO:0007669"/>
    <property type="project" value="TreeGrafter"/>
</dbReference>
<dbReference type="Gene3D" id="3.40.50.300">
    <property type="entry name" value="P-loop containing nucleotide triphosphate hydrolases"/>
    <property type="match status" value="1"/>
</dbReference>
<accession>A0A931YDV1</accession>
<proteinExistence type="predicted"/>
<dbReference type="InterPro" id="IPR000185">
    <property type="entry name" value="SecA"/>
</dbReference>
<keyword evidence="2" id="KW-0813">Transport</keyword>
<dbReference type="GO" id="GO:0005829">
    <property type="term" value="C:cytosol"/>
    <property type="evidence" value="ECO:0007669"/>
    <property type="project" value="TreeGrafter"/>
</dbReference>
<protein>
    <recommendedName>
        <fullName evidence="4">SecA family profile domain-containing protein</fullName>
    </recommendedName>
</protein>
<dbReference type="PANTHER" id="PTHR30612:SF0">
    <property type="entry name" value="CHLOROPLAST PROTEIN-TRANSPORTING ATPASE"/>
    <property type="match status" value="1"/>
</dbReference>
<dbReference type="InterPro" id="IPR014018">
    <property type="entry name" value="SecA_motor_DEAD"/>
</dbReference>
<evidence type="ECO:0000259" key="4">
    <source>
        <dbReference type="PROSITE" id="PS51196"/>
    </source>
</evidence>
<reference evidence="5" key="1">
    <citation type="submission" date="2020-07" db="EMBL/GenBank/DDBJ databases">
        <title>Huge and variable diversity of episymbiotic CPR bacteria and DPANN archaea in groundwater ecosystems.</title>
        <authorList>
            <person name="He C.Y."/>
            <person name="Keren R."/>
            <person name="Whittaker M."/>
            <person name="Farag I.F."/>
            <person name="Doudna J."/>
            <person name="Cate J.H.D."/>
            <person name="Banfield J.F."/>
        </authorList>
    </citation>
    <scope>NUCLEOTIDE SEQUENCE</scope>
    <source>
        <strain evidence="5">NC_groundwater_418_Ag_B-0.1um_45_10</strain>
    </source>
</reference>
<dbReference type="PROSITE" id="PS51196">
    <property type="entry name" value="SECA_MOTOR_DEAD"/>
    <property type="match status" value="1"/>
</dbReference>
<dbReference type="SMART" id="SM00957">
    <property type="entry name" value="SecA_DEAD"/>
    <property type="match status" value="1"/>
</dbReference>
<keyword evidence="1" id="KW-0472">Membrane</keyword>
<evidence type="ECO:0000313" key="5">
    <source>
        <dbReference type="EMBL" id="MBI2466068.1"/>
    </source>
</evidence>
<dbReference type="InterPro" id="IPR011115">
    <property type="entry name" value="SecA_DEAD"/>
</dbReference>
<dbReference type="PRINTS" id="PR00906">
    <property type="entry name" value="SECA"/>
</dbReference>
<sequence length="195" mass="21472">MMGFLRNIFGTENDRFLKRAFKVVAEINALEPELKKLSNEELKNKTAEFKLLLAGGQTLDDILPAAFAACREAATRTLGQRHFDVQLVGGLVLHEGKIAEMRTGEGKTLTATLAVYLNALAGQGVHIVTVNDYLARRDTVWMGQIYAALGLSVGCINHDNSYLYDASHQSSKISNSQFLISKQIPNSNDPNSKFK</sequence>
<dbReference type="GO" id="GO:0005524">
    <property type="term" value="F:ATP binding"/>
    <property type="evidence" value="ECO:0007669"/>
    <property type="project" value="InterPro"/>
</dbReference>
<name>A0A931YDV1_9BACT</name>
<dbReference type="EMBL" id="JACPHQ010000032">
    <property type="protein sequence ID" value="MBI2466068.1"/>
    <property type="molecule type" value="Genomic_DNA"/>
</dbReference>
<keyword evidence="2" id="KW-0653">Protein transport</keyword>
<dbReference type="GO" id="GO:0006886">
    <property type="term" value="P:intracellular protein transport"/>
    <property type="evidence" value="ECO:0007669"/>
    <property type="project" value="InterPro"/>
</dbReference>
<keyword evidence="1" id="KW-1003">Cell membrane</keyword>
<feature type="domain" description="SecA family profile" evidence="4">
    <location>
        <begin position="2"/>
        <end position="195"/>
    </location>
</feature>
<evidence type="ECO:0000256" key="2">
    <source>
        <dbReference type="ARBA" id="ARBA00022927"/>
    </source>
</evidence>
<dbReference type="InterPro" id="IPR027417">
    <property type="entry name" value="P-loop_NTPase"/>
</dbReference>
<dbReference type="Proteomes" id="UP000709672">
    <property type="component" value="Unassembled WGS sequence"/>
</dbReference>
<dbReference type="PANTHER" id="PTHR30612">
    <property type="entry name" value="SECA INNER MEMBRANE COMPONENT OF SEC PROTEIN SECRETION SYSTEM"/>
    <property type="match status" value="1"/>
</dbReference>
<dbReference type="CDD" id="cd17928">
    <property type="entry name" value="DEXDc_SecA"/>
    <property type="match status" value="1"/>
</dbReference>
<dbReference type="GO" id="GO:0006605">
    <property type="term" value="P:protein targeting"/>
    <property type="evidence" value="ECO:0007669"/>
    <property type="project" value="InterPro"/>
</dbReference>